<evidence type="ECO:0000259" key="1">
    <source>
        <dbReference type="Pfam" id="PF01637"/>
    </source>
</evidence>
<evidence type="ECO:0000313" key="4">
    <source>
        <dbReference type="EMBL" id="UXD22606.1"/>
    </source>
</evidence>
<dbReference type="Pfam" id="PF03008">
    <property type="entry name" value="DUF234"/>
    <property type="match status" value="1"/>
</dbReference>
<dbReference type="InterPro" id="IPR011579">
    <property type="entry name" value="ATPase_dom"/>
</dbReference>
<feature type="domain" description="DUF234" evidence="2">
    <location>
        <begin position="298"/>
        <end position="392"/>
    </location>
</feature>
<dbReference type="InterPro" id="IPR005471">
    <property type="entry name" value="Tscrpt_reg_IclR_N"/>
</dbReference>
<dbReference type="Gene3D" id="1.10.10.10">
    <property type="entry name" value="Winged helix-like DNA-binding domain superfamily/Winged helix DNA-binding domain"/>
    <property type="match status" value="1"/>
</dbReference>
<dbReference type="KEGG" id="ipc:IPA_06665"/>
<dbReference type="GO" id="GO:0006355">
    <property type="term" value="P:regulation of DNA-templated transcription"/>
    <property type="evidence" value="ECO:0007669"/>
    <property type="project" value="InterPro"/>
</dbReference>
<name>A0A977PK88_9CREN</name>
<organism evidence="4 5">
    <name type="scientific">Ignicoccus pacificus DSM 13166</name>
    <dbReference type="NCBI Taxonomy" id="940294"/>
    <lineage>
        <taxon>Archaea</taxon>
        <taxon>Thermoproteota</taxon>
        <taxon>Thermoprotei</taxon>
        <taxon>Desulfurococcales</taxon>
        <taxon>Desulfurococcaceae</taxon>
        <taxon>Ignicoccus</taxon>
    </lineage>
</organism>
<sequence length="445" mass="50851">MDREEELRALSSLSPPSFAVVYGRRRVGKTRLLREWIGNKKAVYYYSQLATHETNLNELARKASKELGDPMLARLKFESLRDLLELIALRMGDGIIVIDELGFWIRGDSRVLSELQEFVDLVLPKTNVILVVTSSLMSVFVRGVLGGGSPLYARTSLRLHLKPLSFEHLKEFMPSWKAEERLKLYSMVGGIPYYLCLARRSLEETLEYFLGLGGPLRDEKDLLLSEEFRDPSSYSSVLSALAKGYRRITEISQVTGLDKGHVSKILNTLETLGYVRKEKVLFTKRSLYEVADPVLRFWYSCIEENLELLELNFGEGLKEVSRCLEVLVPKVWEEVVGEWVVKNYSKLGFSEVGRAIKGREELDVVALNEKEKRALVVEVKWSELSDSEYEKVKKNTLRKAALIVPRKYEVEVMIACLNNEKCLKPEDVESSSQQFNPFEPHAKGL</sequence>
<dbReference type="PANTHER" id="PTHR34704:SF1">
    <property type="entry name" value="ATPASE"/>
    <property type="match status" value="1"/>
</dbReference>
<dbReference type="Pfam" id="PF09339">
    <property type="entry name" value="HTH_IclR"/>
    <property type="match status" value="1"/>
</dbReference>
<dbReference type="InterPro" id="IPR011991">
    <property type="entry name" value="ArsR-like_HTH"/>
</dbReference>
<dbReference type="Gene3D" id="3.40.50.300">
    <property type="entry name" value="P-loop containing nucleotide triphosphate hydrolases"/>
    <property type="match status" value="1"/>
</dbReference>
<keyword evidence="5" id="KW-1185">Reference proteome</keyword>
<dbReference type="GO" id="GO:0005524">
    <property type="term" value="F:ATP binding"/>
    <property type="evidence" value="ECO:0007669"/>
    <property type="project" value="InterPro"/>
</dbReference>
<protein>
    <recommendedName>
        <fullName evidence="6">ATPase</fullName>
    </recommendedName>
</protein>
<dbReference type="SUPFAM" id="SSF46785">
    <property type="entry name" value="Winged helix' DNA-binding domain"/>
    <property type="match status" value="1"/>
</dbReference>
<dbReference type="CDD" id="cd00090">
    <property type="entry name" value="HTH_ARSR"/>
    <property type="match status" value="1"/>
</dbReference>
<evidence type="ECO:0000313" key="5">
    <source>
        <dbReference type="Proteomes" id="UP001063698"/>
    </source>
</evidence>
<dbReference type="InterPro" id="IPR027417">
    <property type="entry name" value="P-loop_NTPase"/>
</dbReference>
<dbReference type="GO" id="GO:0003677">
    <property type="term" value="F:DNA binding"/>
    <property type="evidence" value="ECO:0007669"/>
    <property type="project" value="InterPro"/>
</dbReference>
<dbReference type="AlphaFoldDB" id="A0A977PK88"/>
<evidence type="ECO:0000259" key="2">
    <source>
        <dbReference type="Pfam" id="PF03008"/>
    </source>
</evidence>
<dbReference type="InterPro" id="IPR036390">
    <property type="entry name" value="WH_DNA-bd_sf"/>
</dbReference>
<dbReference type="PANTHER" id="PTHR34704">
    <property type="entry name" value="ATPASE"/>
    <property type="match status" value="1"/>
</dbReference>
<evidence type="ECO:0000259" key="3">
    <source>
        <dbReference type="Pfam" id="PF09339"/>
    </source>
</evidence>
<feature type="domain" description="ATPase" evidence="1">
    <location>
        <begin position="1"/>
        <end position="195"/>
    </location>
</feature>
<dbReference type="InterPro" id="IPR004256">
    <property type="entry name" value="DUF234"/>
</dbReference>
<accession>A0A977PK88</accession>
<gene>
    <name evidence="4" type="ORF">IPA_06665</name>
</gene>
<feature type="domain" description="HTH iclR-type" evidence="3">
    <location>
        <begin position="236"/>
        <end position="278"/>
    </location>
</feature>
<reference evidence="4" key="1">
    <citation type="submission" date="2013-11" db="EMBL/GenBank/DDBJ databases">
        <title>Comparative genomics of Ignicoccus.</title>
        <authorList>
            <person name="Podar M."/>
        </authorList>
    </citation>
    <scope>NUCLEOTIDE SEQUENCE</scope>
    <source>
        <strain evidence="4">DSM 13166</strain>
    </source>
</reference>
<dbReference type="InterPro" id="IPR036388">
    <property type="entry name" value="WH-like_DNA-bd_sf"/>
</dbReference>
<evidence type="ECO:0008006" key="6">
    <source>
        <dbReference type="Google" id="ProtNLM"/>
    </source>
</evidence>
<dbReference type="Proteomes" id="UP001063698">
    <property type="component" value="Chromosome"/>
</dbReference>
<proteinExistence type="predicted"/>
<dbReference type="EMBL" id="CP006868">
    <property type="protein sequence ID" value="UXD22606.1"/>
    <property type="molecule type" value="Genomic_DNA"/>
</dbReference>
<dbReference type="Pfam" id="PF01637">
    <property type="entry name" value="ATPase_2"/>
    <property type="match status" value="1"/>
</dbReference>
<dbReference type="SUPFAM" id="SSF52540">
    <property type="entry name" value="P-loop containing nucleoside triphosphate hydrolases"/>
    <property type="match status" value="1"/>
</dbReference>